<dbReference type="OrthoDB" id="4951845at2759"/>
<proteinExistence type="predicted"/>
<gene>
    <name evidence="2" type="ORF">BDN70DRAFT_993116</name>
</gene>
<dbReference type="Gene3D" id="3.40.30.10">
    <property type="entry name" value="Glutaredoxin"/>
    <property type="match status" value="1"/>
</dbReference>
<organism evidence="2 3">
    <name type="scientific">Pholiota conissans</name>
    <dbReference type="NCBI Taxonomy" id="109636"/>
    <lineage>
        <taxon>Eukaryota</taxon>
        <taxon>Fungi</taxon>
        <taxon>Dikarya</taxon>
        <taxon>Basidiomycota</taxon>
        <taxon>Agaricomycotina</taxon>
        <taxon>Agaricomycetes</taxon>
        <taxon>Agaricomycetidae</taxon>
        <taxon>Agaricales</taxon>
        <taxon>Agaricineae</taxon>
        <taxon>Strophariaceae</taxon>
        <taxon>Pholiota</taxon>
    </lineage>
</organism>
<dbReference type="EMBL" id="MU155203">
    <property type="protein sequence ID" value="KAF9479952.1"/>
    <property type="molecule type" value="Genomic_DNA"/>
</dbReference>
<protein>
    <recommendedName>
        <fullName evidence="1">GST N-terminal domain-containing protein</fullName>
    </recommendedName>
</protein>
<accession>A0A9P5Z1Z2</accession>
<dbReference type="InterPro" id="IPR036249">
    <property type="entry name" value="Thioredoxin-like_sf"/>
</dbReference>
<dbReference type="Pfam" id="PF13409">
    <property type="entry name" value="GST_N_2"/>
    <property type="match status" value="1"/>
</dbReference>
<feature type="domain" description="GST N-terminal" evidence="1">
    <location>
        <begin position="15"/>
        <end position="71"/>
    </location>
</feature>
<evidence type="ECO:0000259" key="1">
    <source>
        <dbReference type="Pfam" id="PF13409"/>
    </source>
</evidence>
<dbReference type="InterPro" id="IPR004045">
    <property type="entry name" value="Glutathione_S-Trfase_N"/>
</dbReference>
<name>A0A9P5Z1Z2_9AGAR</name>
<evidence type="ECO:0000313" key="3">
    <source>
        <dbReference type="Proteomes" id="UP000807469"/>
    </source>
</evidence>
<sequence length="79" mass="9179">MSIILWDIPSTIGPWSSNTWKVRYCLNFKGIPYKTEWIEYPDIAPHCQRLGISYTTIKSDGMPYYSLPAIYDGSEKRTL</sequence>
<reference evidence="2" key="1">
    <citation type="submission" date="2020-11" db="EMBL/GenBank/DDBJ databases">
        <authorList>
            <consortium name="DOE Joint Genome Institute"/>
            <person name="Ahrendt S."/>
            <person name="Riley R."/>
            <person name="Andreopoulos W."/>
            <person name="Labutti K."/>
            <person name="Pangilinan J."/>
            <person name="Ruiz-Duenas F.J."/>
            <person name="Barrasa J.M."/>
            <person name="Sanchez-Garcia M."/>
            <person name="Camarero S."/>
            <person name="Miyauchi S."/>
            <person name="Serrano A."/>
            <person name="Linde D."/>
            <person name="Babiker R."/>
            <person name="Drula E."/>
            <person name="Ayuso-Fernandez I."/>
            <person name="Pacheco R."/>
            <person name="Padilla G."/>
            <person name="Ferreira P."/>
            <person name="Barriuso J."/>
            <person name="Kellner H."/>
            <person name="Castanera R."/>
            <person name="Alfaro M."/>
            <person name="Ramirez L."/>
            <person name="Pisabarro A.G."/>
            <person name="Kuo A."/>
            <person name="Tritt A."/>
            <person name="Lipzen A."/>
            <person name="He G."/>
            <person name="Yan M."/>
            <person name="Ng V."/>
            <person name="Cullen D."/>
            <person name="Martin F."/>
            <person name="Rosso M.-N."/>
            <person name="Henrissat B."/>
            <person name="Hibbett D."/>
            <person name="Martinez A.T."/>
            <person name="Grigoriev I.V."/>
        </authorList>
    </citation>
    <scope>NUCLEOTIDE SEQUENCE</scope>
    <source>
        <strain evidence="2">CIRM-BRFM 674</strain>
    </source>
</reference>
<dbReference type="Proteomes" id="UP000807469">
    <property type="component" value="Unassembled WGS sequence"/>
</dbReference>
<dbReference type="AlphaFoldDB" id="A0A9P5Z1Z2"/>
<evidence type="ECO:0000313" key="2">
    <source>
        <dbReference type="EMBL" id="KAF9479952.1"/>
    </source>
</evidence>
<comment type="caution">
    <text evidence="2">The sequence shown here is derived from an EMBL/GenBank/DDBJ whole genome shotgun (WGS) entry which is preliminary data.</text>
</comment>
<keyword evidence="3" id="KW-1185">Reference proteome</keyword>
<dbReference type="SUPFAM" id="SSF52833">
    <property type="entry name" value="Thioredoxin-like"/>
    <property type="match status" value="1"/>
</dbReference>